<feature type="binding site" evidence="10">
    <location>
        <position position="108"/>
    </location>
    <ligand>
        <name>Zn(2+)</name>
        <dbReference type="ChEBI" id="CHEBI:29105"/>
    </ligand>
</feature>
<feature type="short sequence motif" description="'KMSKS' region" evidence="10">
    <location>
        <begin position="249"/>
        <end position="253"/>
    </location>
</feature>
<evidence type="ECO:0000313" key="14">
    <source>
        <dbReference type="Proteomes" id="UP000241436"/>
    </source>
</evidence>
<dbReference type="Gene3D" id="3.40.50.620">
    <property type="entry name" value="HUPs"/>
    <property type="match status" value="1"/>
</dbReference>
<dbReference type="InterPro" id="IPR020751">
    <property type="entry name" value="aa-tRNA-synth_I_codon-bd_sub2"/>
</dbReference>
<keyword evidence="5 10" id="KW-0436">Ligase</keyword>
<reference evidence="13 14" key="1">
    <citation type="submission" date="2017-09" db="EMBL/GenBank/DDBJ databases">
        <title>Bloom of a denitrifying methanotroph, Candidatus Methylomirabilis limnetica, in a deep stratified lake.</title>
        <authorList>
            <person name="Graf J.S."/>
            <person name="Marchant H.K."/>
            <person name="Tienken D."/>
            <person name="Hach P.F."/>
            <person name="Brand A."/>
            <person name="Schubert C.J."/>
            <person name="Kuypers M.M."/>
            <person name="Milucka J."/>
        </authorList>
    </citation>
    <scope>NUCLEOTIDE SEQUENCE [LARGE SCALE GENOMIC DNA]</scope>
    <source>
        <strain evidence="13 14">Zug</strain>
    </source>
</reference>
<name>A0A2T4U0I7_9BACT</name>
<evidence type="ECO:0000259" key="12">
    <source>
        <dbReference type="Pfam" id="PF19269"/>
    </source>
</evidence>
<keyword evidence="9 10" id="KW-0030">Aminoacyl-tRNA synthetase</keyword>
<keyword evidence="8 10" id="KW-0648">Protein biosynthesis</keyword>
<dbReference type="Pfam" id="PF00749">
    <property type="entry name" value="tRNA-synt_1c"/>
    <property type="match status" value="1"/>
</dbReference>
<dbReference type="Pfam" id="PF19269">
    <property type="entry name" value="Anticodon_2"/>
    <property type="match status" value="1"/>
</dbReference>
<dbReference type="CDD" id="cd00808">
    <property type="entry name" value="GluRS_core"/>
    <property type="match status" value="1"/>
</dbReference>
<dbReference type="Gene3D" id="1.10.10.350">
    <property type="match status" value="1"/>
</dbReference>
<comment type="cofactor">
    <cofactor evidence="10">
        <name>Zn(2+)</name>
        <dbReference type="ChEBI" id="CHEBI:29105"/>
    </cofactor>
    <text evidence="10">Binds 1 zinc ion per subunit.</text>
</comment>
<keyword evidence="6 10" id="KW-0547">Nucleotide-binding</keyword>
<evidence type="ECO:0000256" key="3">
    <source>
        <dbReference type="ARBA" id="ARBA00011245"/>
    </source>
</evidence>
<evidence type="ECO:0000313" key="13">
    <source>
        <dbReference type="EMBL" id="PTL36875.1"/>
    </source>
</evidence>
<feature type="binding site" evidence="10">
    <location>
        <position position="110"/>
    </location>
    <ligand>
        <name>Zn(2+)</name>
        <dbReference type="ChEBI" id="CHEBI:29105"/>
    </ligand>
</feature>
<dbReference type="InterPro" id="IPR045462">
    <property type="entry name" value="aa-tRNA-synth_I_cd-bd"/>
</dbReference>
<dbReference type="Gene3D" id="1.10.8.70">
    <property type="entry name" value="Glutamate-tRNA synthetase, class I, anticodon-binding domain 1"/>
    <property type="match status" value="1"/>
</dbReference>
<dbReference type="InterPro" id="IPR014729">
    <property type="entry name" value="Rossmann-like_a/b/a_fold"/>
</dbReference>
<dbReference type="OrthoDB" id="9807503at2"/>
<protein>
    <recommendedName>
        <fullName evidence="10">Glutamate--tRNA ligase</fullName>
        <ecNumber evidence="10">6.1.1.17</ecNumber>
    </recommendedName>
    <alternativeName>
        <fullName evidence="10">Glutamyl-tRNA synthetase</fullName>
        <shortName evidence="10">GluRS</shortName>
    </alternativeName>
</protein>
<dbReference type="FunFam" id="3.40.50.620:FF:000007">
    <property type="entry name" value="Glutamate--tRNA ligase"/>
    <property type="match status" value="1"/>
</dbReference>
<dbReference type="GO" id="GO:0008270">
    <property type="term" value="F:zinc ion binding"/>
    <property type="evidence" value="ECO:0007669"/>
    <property type="project" value="UniProtKB-UniRule"/>
</dbReference>
<accession>A0A2T4U0I7</accession>
<dbReference type="InterPro" id="IPR020752">
    <property type="entry name" value="Glu-tRNA-synth_I_codon-bd_sub1"/>
</dbReference>
<dbReference type="PANTHER" id="PTHR43311">
    <property type="entry name" value="GLUTAMATE--TRNA LIGASE"/>
    <property type="match status" value="1"/>
</dbReference>
<evidence type="ECO:0000256" key="1">
    <source>
        <dbReference type="ARBA" id="ARBA00004496"/>
    </source>
</evidence>
<dbReference type="InterPro" id="IPR001412">
    <property type="entry name" value="aa-tRNA-synth_I_CS"/>
</dbReference>
<feature type="domain" description="Aminoacyl-tRNA synthetase class I anticodon-binding" evidence="12">
    <location>
        <begin position="330"/>
        <end position="478"/>
    </location>
</feature>
<dbReference type="GO" id="GO:0005524">
    <property type="term" value="F:ATP binding"/>
    <property type="evidence" value="ECO:0007669"/>
    <property type="project" value="UniProtKB-UniRule"/>
</dbReference>
<comment type="catalytic activity">
    <reaction evidence="10">
        <text>tRNA(Glu) + L-glutamate + ATP = L-glutamyl-tRNA(Glu) + AMP + diphosphate</text>
        <dbReference type="Rhea" id="RHEA:23540"/>
        <dbReference type="Rhea" id="RHEA-COMP:9663"/>
        <dbReference type="Rhea" id="RHEA-COMP:9680"/>
        <dbReference type="ChEBI" id="CHEBI:29985"/>
        <dbReference type="ChEBI" id="CHEBI:30616"/>
        <dbReference type="ChEBI" id="CHEBI:33019"/>
        <dbReference type="ChEBI" id="CHEBI:78442"/>
        <dbReference type="ChEBI" id="CHEBI:78520"/>
        <dbReference type="ChEBI" id="CHEBI:456215"/>
        <dbReference type="EC" id="6.1.1.17"/>
    </reaction>
</comment>
<evidence type="ECO:0000256" key="5">
    <source>
        <dbReference type="ARBA" id="ARBA00022598"/>
    </source>
</evidence>
<evidence type="ECO:0000256" key="7">
    <source>
        <dbReference type="ARBA" id="ARBA00022840"/>
    </source>
</evidence>
<reference evidence="14" key="2">
    <citation type="journal article" date="2018" name="Environ. Microbiol.">
        <title>Bloom of a denitrifying methanotroph, 'Candidatus Methylomirabilis limnetica', in a deep stratified lake.</title>
        <authorList>
            <person name="Graf J.S."/>
            <person name="Mayr M.J."/>
            <person name="Marchant H.K."/>
            <person name="Tienken D."/>
            <person name="Hach P.F."/>
            <person name="Brand A."/>
            <person name="Schubert C.J."/>
            <person name="Kuypers M.M."/>
            <person name="Milucka J."/>
        </authorList>
    </citation>
    <scope>NUCLEOTIDE SEQUENCE [LARGE SCALE GENOMIC DNA]</scope>
    <source>
        <strain evidence="14">Zug</strain>
    </source>
</reference>
<dbReference type="EMBL" id="NVQC01000010">
    <property type="protein sequence ID" value="PTL36875.1"/>
    <property type="molecule type" value="Genomic_DNA"/>
</dbReference>
<dbReference type="PRINTS" id="PR00987">
    <property type="entry name" value="TRNASYNTHGLU"/>
</dbReference>
<comment type="caution">
    <text evidence="13">The sequence shown here is derived from an EMBL/GenBank/DDBJ whole genome shotgun (WGS) entry which is preliminary data.</text>
</comment>
<dbReference type="AlphaFoldDB" id="A0A2T4U0I7"/>
<evidence type="ECO:0000256" key="6">
    <source>
        <dbReference type="ARBA" id="ARBA00022741"/>
    </source>
</evidence>
<dbReference type="InterPro" id="IPR020058">
    <property type="entry name" value="Glu/Gln-tRNA-synth_Ib_cat-dom"/>
</dbReference>
<evidence type="ECO:0000256" key="9">
    <source>
        <dbReference type="ARBA" id="ARBA00023146"/>
    </source>
</evidence>
<dbReference type="InterPro" id="IPR033910">
    <property type="entry name" value="GluRS_core"/>
</dbReference>
<feature type="binding site" evidence="10">
    <location>
        <position position="135"/>
    </location>
    <ligand>
        <name>Zn(2+)</name>
        <dbReference type="ChEBI" id="CHEBI:29105"/>
    </ligand>
</feature>
<dbReference type="PROSITE" id="PS00178">
    <property type="entry name" value="AA_TRNA_LIGASE_I"/>
    <property type="match status" value="1"/>
</dbReference>
<keyword evidence="10" id="KW-0862">Zinc</keyword>
<keyword evidence="4 10" id="KW-0963">Cytoplasm</keyword>
<keyword evidence="7 10" id="KW-0067">ATP-binding</keyword>
<dbReference type="GO" id="GO:0004818">
    <property type="term" value="F:glutamate-tRNA ligase activity"/>
    <property type="evidence" value="ECO:0007669"/>
    <property type="project" value="UniProtKB-UniRule"/>
</dbReference>
<dbReference type="InterPro" id="IPR000924">
    <property type="entry name" value="Glu/Gln-tRNA-synth"/>
</dbReference>
<dbReference type="RefSeq" id="WP_107561234.1">
    <property type="nucleotide sequence ID" value="NZ_NVQC01000010.1"/>
</dbReference>
<comment type="subunit">
    <text evidence="3 10">Monomer.</text>
</comment>
<dbReference type="NCBIfam" id="TIGR00464">
    <property type="entry name" value="gltX_bact"/>
    <property type="match status" value="1"/>
</dbReference>
<organism evidence="13 14">
    <name type="scientific">Candidatus Methylomirabilis limnetica</name>
    <dbReference type="NCBI Taxonomy" id="2033718"/>
    <lineage>
        <taxon>Bacteria</taxon>
        <taxon>Candidatus Methylomirabilota</taxon>
        <taxon>Candidatus Methylomirabilia</taxon>
        <taxon>Candidatus Methylomirabilales</taxon>
        <taxon>Candidatus Methylomirabilaceae</taxon>
        <taxon>Candidatus Methylomirabilis</taxon>
    </lineage>
</organism>
<proteinExistence type="inferred from homology"/>
<keyword evidence="10" id="KW-0479">Metal-binding</keyword>
<dbReference type="SUPFAM" id="SSF48163">
    <property type="entry name" value="An anticodon-binding domain of class I aminoacyl-tRNA synthetases"/>
    <property type="match status" value="1"/>
</dbReference>
<dbReference type="EC" id="6.1.1.17" evidence="10"/>
<dbReference type="GO" id="GO:0000049">
    <property type="term" value="F:tRNA binding"/>
    <property type="evidence" value="ECO:0007669"/>
    <property type="project" value="InterPro"/>
</dbReference>
<evidence type="ECO:0000259" key="11">
    <source>
        <dbReference type="Pfam" id="PF00749"/>
    </source>
</evidence>
<evidence type="ECO:0000256" key="4">
    <source>
        <dbReference type="ARBA" id="ARBA00022490"/>
    </source>
</evidence>
<dbReference type="InterPro" id="IPR008925">
    <property type="entry name" value="aa_tRNA-synth_I_cd-bd_sf"/>
</dbReference>
<feature type="short sequence motif" description="'HIGH' region" evidence="10">
    <location>
        <begin position="11"/>
        <end position="21"/>
    </location>
</feature>
<sequence>MASKVRVRFAPSPTGFLHVGGARTALYNWLFARHENGVFILRIEDTDVERSTDESVTTILDSLRWLGLDWDEGPEVGGPAGPYRQAERLTLYQEHARKLLDEGKAYYCTCTPEELEGRRKAALAAGTSPKYDGRCRARGNDLAGVGGRGAAVRLLVRDEGSIEIADLVHGPIRFERADLDDFILLRSDGMPTYNFAVVIDDVLMDITHVIRGDDHISNTPRQIMLYEAMGLPVPYFAHIPMILGSDRSRLSKRHGATSVLAYQQMGYLPEAMVNYLVRLGWSHGDQEIFSQEELVRHFSLEKVGKTPAVFDPVKLEWLNGQYIKHIAPDRLTALLRPFWEAAGVSQQELFQGDEAWLHRVACLFQERARTVTELASSSRFVFTGKIERDKAVAMKVLSNEAKARIRALLPEIEALPTFTAATLESLFRMRAEALGLKLVDLAQPFRVGLSGKSVSPPIFPIMELMGWEAARRRVEEALEEEG</sequence>
<comment type="similarity">
    <text evidence="2 10">Belongs to the class-I aminoacyl-tRNA synthetase family. Glutamate--tRNA ligase type 1 subfamily.</text>
</comment>
<gene>
    <name evidence="10" type="primary">gltX</name>
    <name evidence="13" type="ORF">CLG94_02005</name>
</gene>
<dbReference type="GO" id="GO:0005829">
    <property type="term" value="C:cytosol"/>
    <property type="evidence" value="ECO:0007669"/>
    <property type="project" value="TreeGrafter"/>
</dbReference>
<dbReference type="HAMAP" id="MF_00022">
    <property type="entry name" value="Glu_tRNA_synth_type1"/>
    <property type="match status" value="1"/>
</dbReference>
<dbReference type="PANTHER" id="PTHR43311:SF2">
    <property type="entry name" value="GLUTAMATE--TRNA LIGASE, MITOCHONDRIAL-RELATED"/>
    <property type="match status" value="1"/>
</dbReference>
<feature type="domain" description="Glutamyl/glutaminyl-tRNA synthetase class Ib catalytic" evidence="11">
    <location>
        <begin position="4"/>
        <end position="317"/>
    </location>
</feature>
<keyword evidence="14" id="KW-1185">Reference proteome</keyword>
<evidence type="ECO:0000256" key="10">
    <source>
        <dbReference type="HAMAP-Rule" id="MF_00022"/>
    </source>
</evidence>
<dbReference type="GO" id="GO:0006424">
    <property type="term" value="P:glutamyl-tRNA aminoacylation"/>
    <property type="evidence" value="ECO:0007669"/>
    <property type="project" value="UniProtKB-UniRule"/>
</dbReference>
<evidence type="ECO:0000256" key="8">
    <source>
        <dbReference type="ARBA" id="ARBA00022917"/>
    </source>
</evidence>
<dbReference type="InterPro" id="IPR049940">
    <property type="entry name" value="GluQ/Sye"/>
</dbReference>
<comment type="subcellular location">
    <subcellularLocation>
        <location evidence="1 10">Cytoplasm</location>
    </subcellularLocation>
</comment>
<evidence type="ECO:0000256" key="2">
    <source>
        <dbReference type="ARBA" id="ARBA00007894"/>
    </source>
</evidence>
<dbReference type="InterPro" id="IPR004527">
    <property type="entry name" value="Glu-tRNA-ligase_bac/mito"/>
</dbReference>
<comment type="function">
    <text evidence="10">Catalyzes the attachment of glutamate to tRNA(Glu) in a two-step reaction: glutamate is first activated by ATP to form Glu-AMP and then transferred to the acceptor end of tRNA(Glu).</text>
</comment>
<feature type="binding site" evidence="10">
    <location>
        <position position="252"/>
    </location>
    <ligand>
        <name>ATP</name>
        <dbReference type="ChEBI" id="CHEBI:30616"/>
    </ligand>
</feature>
<feature type="binding site" evidence="10">
    <location>
        <position position="141"/>
    </location>
    <ligand>
        <name>Zn(2+)</name>
        <dbReference type="ChEBI" id="CHEBI:29105"/>
    </ligand>
</feature>
<dbReference type="SUPFAM" id="SSF52374">
    <property type="entry name" value="Nucleotidylyl transferase"/>
    <property type="match status" value="1"/>
</dbReference>
<dbReference type="Proteomes" id="UP000241436">
    <property type="component" value="Unassembled WGS sequence"/>
</dbReference>